<reference evidence="1 2" key="1">
    <citation type="submission" date="2014-11" db="EMBL/GenBank/DDBJ databases">
        <authorList>
            <person name="Wibberg Daniel"/>
        </authorList>
    </citation>
    <scope>NUCLEOTIDE SEQUENCE [LARGE SCALE GENOMIC DNA]</scope>
    <source>
        <strain evidence="1">Rhizoctonia solani AG1-IB 7/3/14</strain>
    </source>
</reference>
<keyword evidence="2" id="KW-1185">Reference proteome</keyword>
<dbReference type="EMBL" id="LN679100">
    <property type="protein sequence ID" value="CEL51689.1"/>
    <property type="molecule type" value="Genomic_DNA"/>
</dbReference>
<accession>A0A0B7F432</accession>
<organism evidence="1 2">
    <name type="scientific">Thanatephorus cucumeris (strain AG1-IB / isolate 7/3/14)</name>
    <name type="common">Lettuce bottom rot fungus</name>
    <name type="synonym">Rhizoctonia solani</name>
    <dbReference type="NCBI Taxonomy" id="1108050"/>
    <lineage>
        <taxon>Eukaryota</taxon>
        <taxon>Fungi</taxon>
        <taxon>Dikarya</taxon>
        <taxon>Basidiomycota</taxon>
        <taxon>Agaricomycotina</taxon>
        <taxon>Agaricomycetes</taxon>
        <taxon>Cantharellales</taxon>
        <taxon>Ceratobasidiaceae</taxon>
        <taxon>Rhizoctonia</taxon>
        <taxon>Rhizoctonia solani AG-1</taxon>
    </lineage>
</organism>
<evidence type="ECO:0000313" key="1">
    <source>
        <dbReference type="EMBL" id="CEL51689.1"/>
    </source>
</evidence>
<dbReference type="OrthoDB" id="550558at2759"/>
<sequence length="79" mass="9127">MRDFAESLIKSPPTKLANGDTIDKLGKFHCSHGTRVDIEDITILGYTLWRGWEENFKNIRSQAGIPYHRISEFCVEEML</sequence>
<name>A0A0B7F432_THACB</name>
<protein>
    <submittedName>
        <fullName evidence="1">Uncharacterized protein</fullName>
    </submittedName>
</protein>
<evidence type="ECO:0000313" key="2">
    <source>
        <dbReference type="Proteomes" id="UP000059188"/>
    </source>
</evidence>
<dbReference type="AlphaFoldDB" id="A0A0B7F432"/>
<gene>
    <name evidence="1" type="ORF">RSOLAG1IB_00224</name>
</gene>
<proteinExistence type="predicted"/>
<dbReference type="Proteomes" id="UP000059188">
    <property type="component" value="Unassembled WGS sequence"/>
</dbReference>